<reference evidence="1" key="1">
    <citation type="journal article" date="2014" name="Int. J. Syst. Evol. Microbiol.">
        <title>Complete genome sequence of Corynebacterium casei LMG S-19264T (=DSM 44701T), isolated from a smear-ripened cheese.</title>
        <authorList>
            <consortium name="US DOE Joint Genome Institute (JGI-PGF)"/>
            <person name="Walter F."/>
            <person name="Albersmeier A."/>
            <person name="Kalinowski J."/>
            <person name="Ruckert C."/>
        </authorList>
    </citation>
    <scope>NUCLEOTIDE SEQUENCE</scope>
    <source>
        <strain evidence="1">JCM 17251</strain>
    </source>
</reference>
<comment type="caution">
    <text evidence="1">The sequence shown here is derived from an EMBL/GenBank/DDBJ whole genome shotgun (WGS) entry which is preliminary data.</text>
</comment>
<dbReference type="Proteomes" id="UP000624041">
    <property type="component" value="Unassembled WGS sequence"/>
</dbReference>
<proteinExistence type="predicted"/>
<dbReference type="Gene3D" id="3.10.450.50">
    <property type="match status" value="1"/>
</dbReference>
<evidence type="ECO:0008006" key="3">
    <source>
        <dbReference type="Google" id="ProtNLM"/>
    </source>
</evidence>
<dbReference type="EMBL" id="BMOS01000003">
    <property type="protein sequence ID" value="GGN51694.1"/>
    <property type="molecule type" value="Genomic_DNA"/>
</dbReference>
<dbReference type="InterPro" id="IPR004027">
    <property type="entry name" value="SEC_C_motif"/>
</dbReference>
<reference evidence="1" key="2">
    <citation type="submission" date="2020-09" db="EMBL/GenBank/DDBJ databases">
        <authorList>
            <person name="Sun Q."/>
            <person name="Ohkuma M."/>
        </authorList>
    </citation>
    <scope>NUCLEOTIDE SEQUENCE</scope>
    <source>
        <strain evidence="1">JCM 17251</strain>
    </source>
</reference>
<evidence type="ECO:0000313" key="1">
    <source>
        <dbReference type="EMBL" id="GGN51694.1"/>
    </source>
</evidence>
<name>A0A917XUB1_9BACI</name>
<accession>A0A917XUB1</accession>
<keyword evidence="2" id="KW-1185">Reference proteome</keyword>
<dbReference type="Pfam" id="PF02810">
    <property type="entry name" value="SEC-C"/>
    <property type="match status" value="1"/>
</dbReference>
<dbReference type="AlphaFoldDB" id="A0A917XUB1"/>
<sequence>MVSVHRNDFCPCGSGKKYKICHGAPKSKVIQMDTSRYEFELERLESDLLSFAWYEYEEELSEMSASEARKYNIDDQEVIEILKYGLLEWAIFYQSYRKGQSLFDEFYRRERYAIKYENVRKTFESWKEAVPSIYEIIDITDTSVTFKDRRSKETYTLLNKEQDLEMEEVFIGILVPSIQSYDYMLILTPVVNSEMLCNDNHPIYQLTDEEFIENYPEILVKSRVNEHLDDNFAIEWADPLYGEVIEIVTEQMKMKGAVSDHFFDMAIVIWKLYTEAVRPTIRKPEGFAAAIEFIVYNANYEEDMSKTELARNYEVAVSTVTNNINKMMPVIVKELTKIQEEINEII</sequence>
<gene>
    <name evidence="1" type="primary">yccF</name>
    <name evidence="1" type="ORF">GCM10007971_06460</name>
</gene>
<dbReference type="SUPFAM" id="SSF103642">
    <property type="entry name" value="Sec-C motif"/>
    <property type="match status" value="1"/>
</dbReference>
<organism evidence="1 2">
    <name type="scientific">Oceanobacillus indicireducens</name>
    <dbReference type="NCBI Taxonomy" id="1004261"/>
    <lineage>
        <taxon>Bacteria</taxon>
        <taxon>Bacillati</taxon>
        <taxon>Bacillota</taxon>
        <taxon>Bacilli</taxon>
        <taxon>Bacillales</taxon>
        <taxon>Bacillaceae</taxon>
        <taxon>Oceanobacillus</taxon>
    </lineage>
</organism>
<protein>
    <recommendedName>
        <fullName evidence="3">SEC-C domain-containing protein</fullName>
    </recommendedName>
</protein>
<evidence type="ECO:0000313" key="2">
    <source>
        <dbReference type="Proteomes" id="UP000624041"/>
    </source>
</evidence>
<dbReference type="RefSeq" id="WP_188855992.1">
    <property type="nucleotide sequence ID" value="NZ_BMOS01000003.1"/>
</dbReference>